<keyword evidence="2" id="KW-1185">Reference proteome</keyword>
<reference evidence="1 2" key="1">
    <citation type="journal article" date="2013" name="J. Bacteriol.">
        <title>Evolutionary Relationships among Actinophages and a Putative Adaptation for Growth in Streptomyces spp.</title>
        <authorList>
            <person name="Smith M.C."/>
            <person name="Hendrix R.W."/>
            <person name="Dedrick R."/>
            <person name="Mitchell K."/>
            <person name="Ko C.C."/>
            <person name="Russell D."/>
            <person name="Bell E."/>
            <person name="Gregory M."/>
            <person name="Bibb M.J."/>
            <person name="Pethick F."/>
            <person name="Jacobs-Sera D."/>
            <person name="Herron P."/>
            <person name="Buttner M.J."/>
            <person name="Hatfull G.F."/>
        </authorList>
    </citation>
    <scope>NUCLEOTIDE SEQUENCE [LARGE SCALE GENOMIC DNA]</scope>
</reference>
<organism evidence="1 2">
    <name type="scientific">Streptomyces phage Sujidade</name>
    <dbReference type="NCBI Taxonomy" id="1327759"/>
    <lineage>
        <taxon>Viruses</taxon>
        <taxon>Duplodnaviria</taxon>
        <taxon>Heunggongvirae</taxon>
        <taxon>Uroviricota</taxon>
        <taxon>Caudoviricetes</taxon>
        <taxon>Arquatrovirinae</taxon>
        <taxon>Likavirus</taxon>
        <taxon>Likavirus sujidade</taxon>
    </lineage>
</organism>
<dbReference type="GeneID" id="16213048"/>
<dbReference type="EMBL" id="KC700557">
    <property type="protein sequence ID" value="AGM12165.1"/>
    <property type="molecule type" value="Genomic_DNA"/>
</dbReference>
<accession>R4TB09</accession>
<gene>
    <name evidence="1" type="primary">67</name>
    <name evidence="1" type="ORF">SUJIDADE_67</name>
</gene>
<dbReference type="RefSeq" id="YP_008051469.1">
    <property type="nucleotide sequence ID" value="NC_021304.1"/>
</dbReference>
<dbReference type="KEGG" id="vg:16213048"/>
<name>R4TB09_9CAUD</name>
<sequence>MRRVARAKYLPGMVFGELTLVERHAKRGRWVVRCSCGTVKDVLAQNVVRGCTRTCGNLEVHRTGRFRSGTVEYTAMHHRLYVDRGQASSHRCIDCDNEATDWSYRGGDPDELASTEAANEGRVYSLDPSYYDPRCRSCHKIYDYALEA</sequence>
<dbReference type="Proteomes" id="UP000202963">
    <property type="component" value="Segment"/>
</dbReference>
<proteinExistence type="predicted"/>
<evidence type="ECO:0000313" key="1">
    <source>
        <dbReference type="EMBL" id="AGM12165.1"/>
    </source>
</evidence>
<protein>
    <submittedName>
        <fullName evidence="1">Uncharacterized protein</fullName>
    </submittedName>
</protein>
<evidence type="ECO:0000313" key="2">
    <source>
        <dbReference type="Proteomes" id="UP000202963"/>
    </source>
</evidence>